<name>A0AAD4M2Z0_9AGAM</name>
<reference evidence="2" key="1">
    <citation type="journal article" date="2022" name="New Phytol.">
        <title>Evolutionary transition to the ectomycorrhizal habit in the genomes of a hyperdiverse lineage of mushroom-forming fungi.</title>
        <authorList>
            <person name="Looney B."/>
            <person name="Miyauchi S."/>
            <person name="Morin E."/>
            <person name="Drula E."/>
            <person name="Courty P.E."/>
            <person name="Kohler A."/>
            <person name="Kuo A."/>
            <person name="LaButti K."/>
            <person name="Pangilinan J."/>
            <person name="Lipzen A."/>
            <person name="Riley R."/>
            <person name="Andreopoulos W."/>
            <person name="He G."/>
            <person name="Johnson J."/>
            <person name="Nolan M."/>
            <person name="Tritt A."/>
            <person name="Barry K.W."/>
            <person name="Grigoriev I.V."/>
            <person name="Nagy L.G."/>
            <person name="Hibbett D."/>
            <person name="Henrissat B."/>
            <person name="Matheny P.B."/>
            <person name="Labbe J."/>
            <person name="Martin F.M."/>
        </authorList>
    </citation>
    <scope>NUCLEOTIDE SEQUENCE</scope>
    <source>
        <strain evidence="2">BPL690</strain>
    </source>
</reference>
<protein>
    <submittedName>
        <fullName evidence="2">Ricin B lectin domain-containing protein</fullName>
    </submittedName>
</protein>
<dbReference type="Pfam" id="PF14200">
    <property type="entry name" value="RicinB_lectin_2"/>
    <property type="match status" value="1"/>
</dbReference>
<dbReference type="Proteomes" id="UP001203297">
    <property type="component" value="Unassembled WGS sequence"/>
</dbReference>
<dbReference type="AlphaFoldDB" id="A0AAD4M2Z0"/>
<evidence type="ECO:0000313" key="2">
    <source>
        <dbReference type="EMBL" id="KAI0300009.1"/>
    </source>
</evidence>
<dbReference type="EMBL" id="WTXG01000020">
    <property type="protein sequence ID" value="KAI0300009.1"/>
    <property type="molecule type" value="Genomic_DNA"/>
</dbReference>
<dbReference type="InterPro" id="IPR000772">
    <property type="entry name" value="Ricin_B_lectin"/>
</dbReference>
<dbReference type="Gene3D" id="2.80.10.50">
    <property type="match status" value="1"/>
</dbReference>
<dbReference type="CDD" id="cd23422">
    <property type="entry name" value="beta-trefoil_Ricin_MPL_CNL"/>
    <property type="match status" value="1"/>
</dbReference>
<feature type="domain" description="Ricin B lectin" evidence="1">
    <location>
        <begin position="5"/>
        <end position="79"/>
    </location>
</feature>
<accession>A0AAD4M2Z0</accession>
<comment type="caution">
    <text evidence="2">The sequence shown here is derived from an EMBL/GenBank/DDBJ whole genome shotgun (WGS) entry which is preliminary data.</text>
</comment>
<evidence type="ECO:0000313" key="3">
    <source>
        <dbReference type="Proteomes" id="UP001203297"/>
    </source>
</evidence>
<organism evidence="2 3">
    <name type="scientific">Multifurca ochricompacta</name>
    <dbReference type="NCBI Taxonomy" id="376703"/>
    <lineage>
        <taxon>Eukaryota</taxon>
        <taxon>Fungi</taxon>
        <taxon>Dikarya</taxon>
        <taxon>Basidiomycota</taxon>
        <taxon>Agaricomycotina</taxon>
        <taxon>Agaricomycetes</taxon>
        <taxon>Russulales</taxon>
        <taxon>Russulaceae</taxon>
        <taxon>Multifurca</taxon>
    </lineage>
</organism>
<dbReference type="InterPro" id="IPR035992">
    <property type="entry name" value="Ricin_B-like_lectins"/>
</dbReference>
<evidence type="ECO:0000259" key="1">
    <source>
        <dbReference type="Pfam" id="PF14200"/>
    </source>
</evidence>
<gene>
    <name evidence="2" type="ORF">B0F90DRAFT_1668497</name>
</gene>
<keyword evidence="3" id="KW-1185">Reference proteome</keyword>
<dbReference type="SUPFAM" id="SSF50370">
    <property type="entry name" value="Ricin B-like lectins"/>
    <property type="match status" value="1"/>
</dbReference>
<sequence length="150" mass="16925">MSIKQGGRYKITNVQTSTVVDLSGVDNKSIIGWGWHGGDNQRWILEQKPEDNGQWSIRSVKFNNKYIGFEGDADDGKRLVVTDRRQLWDIYPEGQGGLAKLKLWVPSSLLVADLTKGNATFGTPVQLWASLPAEMQVWNFEELSLLRFLS</sequence>
<proteinExistence type="predicted"/>